<dbReference type="OrthoDB" id="5106486at2759"/>
<keyword evidence="5" id="KW-1185">Reference proteome</keyword>
<dbReference type="InterPro" id="IPR027417">
    <property type="entry name" value="P-loop_NTPase"/>
</dbReference>
<evidence type="ECO:0000313" key="5">
    <source>
        <dbReference type="Proteomes" id="UP000623467"/>
    </source>
</evidence>
<gene>
    <name evidence="4" type="ORF">MSAN_01963400</name>
</gene>
<evidence type="ECO:0000259" key="3">
    <source>
        <dbReference type="Pfam" id="PF24883"/>
    </source>
</evidence>
<dbReference type="Proteomes" id="UP000623467">
    <property type="component" value="Unassembled WGS sequence"/>
</dbReference>
<dbReference type="AlphaFoldDB" id="A0A8H6XNV8"/>
<organism evidence="4 5">
    <name type="scientific">Mycena sanguinolenta</name>
    <dbReference type="NCBI Taxonomy" id="230812"/>
    <lineage>
        <taxon>Eukaryota</taxon>
        <taxon>Fungi</taxon>
        <taxon>Dikarya</taxon>
        <taxon>Basidiomycota</taxon>
        <taxon>Agaricomycotina</taxon>
        <taxon>Agaricomycetes</taxon>
        <taxon>Agaricomycetidae</taxon>
        <taxon>Agaricales</taxon>
        <taxon>Marasmiineae</taxon>
        <taxon>Mycenaceae</taxon>
        <taxon>Mycena</taxon>
    </lineage>
</organism>
<feature type="domain" description="Nephrocystin 3-like N-terminal" evidence="3">
    <location>
        <begin position="107"/>
        <end position="181"/>
    </location>
</feature>
<protein>
    <submittedName>
        <fullName evidence="4">WD40 repeat-like protein</fullName>
    </submittedName>
</protein>
<evidence type="ECO:0000256" key="1">
    <source>
        <dbReference type="ARBA" id="ARBA00022737"/>
    </source>
</evidence>
<proteinExistence type="predicted"/>
<dbReference type="CDD" id="cd00009">
    <property type="entry name" value="AAA"/>
    <property type="match status" value="1"/>
</dbReference>
<sequence length="186" mass="19584">MSPIGQKENTNRDSPKMQTPGPGTEAARIGSLIINTTIIGGKGGAGGPSHGKGSGGKGGAGEGNTLNYNFTVEQTQDLTNKLNYAKDAGVQASKACLQGTRVELLTRIRNWALHPAERALLLYGAAGTGKSAILHTIARDLDSDKLALVPFFAFNRSVQNRSLSQLIPTWAKKFAELHPPIPGLLA</sequence>
<dbReference type="Gene3D" id="3.40.50.300">
    <property type="entry name" value="P-loop containing nucleotide triphosphate hydrolases"/>
    <property type="match status" value="1"/>
</dbReference>
<dbReference type="Pfam" id="PF24883">
    <property type="entry name" value="NPHP3_N"/>
    <property type="match status" value="1"/>
</dbReference>
<dbReference type="SUPFAM" id="SSF52540">
    <property type="entry name" value="P-loop containing nucleoside triphosphate hydrolases"/>
    <property type="match status" value="1"/>
</dbReference>
<feature type="region of interest" description="Disordered" evidence="2">
    <location>
        <begin position="1"/>
        <end position="25"/>
    </location>
</feature>
<dbReference type="InterPro" id="IPR056884">
    <property type="entry name" value="NPHP3-like_N"/>
</dbReference>
<name>A0A8H6XNV8_9AGAR</name>
<keyword evidence="1" id="KW-0677">Repeat</keyword>
<evidence type="ECO:0000313" key="4">
    <source>
        <dbReference type="EMBL" id="KAF7343822.1"/>
    </source>
</evidence>
<accession>A0A8H6XNV8</accession>
<reference evidence="4" key="1">
    <citation type="submission" date="2020-05" db="EMBL/GenBank/DDBJ databases">
        <title>Mycena genomes resolve the evolution of fungal bioluminescence.</title>
        <authorList>
            <person name="Tsai I.J."/>
        </authorList>
    </citation>
    <scope>NUCLEOTIDE SEQUENCE</scope>
    <source>
        <strain evidence="4">160909Yilan</strain>
    </source>
</reference>
<comment type="caution">
    <text evidence="4">The sequence shown here is derived from an EMBL/GenBank/DDBJ whole genome shotgun (WGS) entry which is preliminary data.</text>
</comment>
<dbReference type="EMBL" id="JACAZH010000022">
    <property type="protein sequence ID" value="KAF7343822.1"/>
    <property type="molecule type" value="Genomic_DNA"/>
</dbReference>
<evidence type="ECO:0000256" key="2">
    <source>
        <dbReference type="SAM" id="MobiDB-lite"/>
    </source>
</evidence>